<comment type="caution">
    <text evidence="14">The sequence shown here is derived from an EMBL/GenBank/DDBJ whole genome shotgun (WGS) entry which is preliminary data.</text>
</comment>
<comment type="catalytic activity">
    <reaction evidence="1 13">
        <text>Eliminative cleavage of (1-&gt;4)-alpha-D-galacturonan to give oligosaccharides with 4-deoxy-alpha-D-galact-4-enuronosyl groups at their non-reducing ends.</text>
        <dbReference type="EC" id="4.2.2.2"/>
    </reaction>
</comment>
<evidence type="ECO:0000256" key="9">
    <source>
        <dbReference type="ARBA" id="ARBA00023239"/>
    </source>
</evidence>
<keyword evidence="9 13" id="KW-0456">Lyase</keyword>
<evidence type="ECO:0000256" key="5">
    <source>
        <dbReference type="ARBA" id="ARBA00012272"/>
    </source>
</evidence>
<name>A0A2P5HSK6_DIAHE</name>
<dbReference type="Proteomes" id="UP000094444">
    <property type="component" value="Unassembled WGS sequence"/>
</dbReference>
<organism evidence="14 15">
    <name type="scientific">Diaporthe helianthi</name>
    <dbReference type="NCBI Taxonomy" id="158607"/>
    <lineage>
        <taxon>Eukaryota</taxon>
        <taxon>Fungi</taxon>
        <taxon>Dikarya</taxon>
        <taxon>Ascomycota</taxon>
        <taxon>Pezizomycotina</taxon>
        <taxon>Sordariomycetes</taxon>
        <taxon>Sordariomycetidae</taxon>
        <taxon>Diaporthales</taxon>
        <taxon>Diaporthaceae</taxon>
        <taxon>Diaporthe</taxon>
    </lineage>
</organism>
<dbReference type="InParanoid" id="A0A2P5HSK6"/>
<evidence type="ECO:0000313" key="15">
    <source>
        <dbReference type="Proteomes" id="UP000094444"/>
    </source>
</evidence>
<evidence type="ECO:0000256" key="10">
    <source>
        <dbReference type="ARBA" id="ARBA00023277"/>
    </source>
</evidence>
<dbReference type="PANTHER" id="PTHR33407:SF8">
    <property type="entry name" value="PECTATE LYASE E"/>
    <property type="match status" value="1"/>
</dbReference>
<comment type="similarity">
    <text evidence="4 13">Belongs to the polysaccharide lyase 3 family.</text>
</comment>
<dbReference type="AlphaFoldDB" id="A0A2P5HSK6"/>
<feature type="chain" id="PRO_5025090392" description="Pectate lyase" evidence="13">
    <location>
        <begin position="21"/>
        <end position="246"/>
    </location>
</feature>
<keyword evidence="7 13" id="KW-0732">Signal</keyword>
<gene>
    <name evidence="14" type="ORF">DHEL01_v208397</name>
</gene>
<dbReference type="EMBL" id="MAVT02000842">
    <property type="protein sequence ID" value="POS73205.1"/>
    <property type="molecule type" value="Genomic_DNA"/>
</dbReference>
<evidence type="ECO:0000313" key="14">
    <source>
        <dbReference type="EMBL" id="POS73205.1"/>
    </source>
</evidence>
<dbReference type="Pfam" id="PF03211">
    <property type="entry name" value="Pectate_lyase"/>
    <property type="match status" value="1"/>
</dbReference>
<evidence type="ECO:0000256" key="3">
    <source>
        <dbReference type="ARBA" id="ARBA00004613"/>
    </source>
</evidence>
<comment type="function">
    <text evidence="12 13">Pectinolytic enzyme consist of four classes of enzymes: pectin lyase, polygalacturonase, pectin methylesterase and rhamnogalacturonase. Among pectinolytic enzymes, pectin lyase is the most important in depolymerization of pectin, since it cleaves internal glycosidic bonds of highly methylated pectins. Favors pectate, the anion, over pectin, the methyl ester.</text>
</comment>
<evidence type="ECO:0000256" key="2">
    <source>
        <dbReference type="ARBA" id="ARBA00001913"/>
    </source>
</evidence>
<dbReference type="Gene3D" id="2.160.20.10">
    <property type="entry name" value="Single-stranded right-handed beta-helix, Pectin lyase-like"/>
    <property type="match status" value="1"/>
</dbReference>
<keyword evidence="6 13" id="KW-0964">Secreted</keyword>
<keyword evidence="15" id="KW-1185">Reference proteome</keyword>
<comment type="cofactor">
    <cofactor evidence="2 13">
        <name>Ca(2+)</name>
        <dbReference type="ChEBI" id="CHEBI:29108"/>
    </cofactor>
</comment>
<sequence>MKFFHVKFAALVAGLSSALTLNIPTRVGSVVALASPSTISGSVDLGNREFDRGRPCDSDEDTGSDNAVFILKNGASLSNVIIGANALEGVHCQGSCTLTNVWFRKVCEDAISVLGSGNALIVGGGAQGAKDKVVQHNGAGTVTIRDYTVVNAGKLYRSCGDCTNNQSKSPRKVVVERVRASGMTSDLIGINSNFGDTATISGSCGSTKMVCQEYKGVNKGSGSSAKVSTKNACLGAQGKLSSLPAC</sequence>
<dbReference type="STRING" id="158607.A0A2P5HSK6"/>
<evidence type="ECO:0000256" key="7">
    <source>
        <dbReference type="ARBA" id="ARBA00022729"/>
    </source>
</evidence>
<keyword evidence="11" id="KW-0624">Polysaccharide degradation</keyword>
<evidence type="ECO:0000256" key="4">
    <source>
        <dbReference type="ARBA" id="ARBA00006463"/>
    </source>
</evidence>
<proteinExistence type="inferred from homology"/>
<evidence type="ECO:0000256" key="6">
    <source>
        <dbReference type="ARBA" id="ARBA00022525"/>
    </source>
</evidence>
<evidence type="ECO:0000256" key="8">
    <source>
        <dbReference type="ARBA" id="ARBA00022837"/>
    </source>
</evidence>
<dbReference type="EC" id="4.2.2.2" evidence="5 13"/>
<dbReference type="GO" id="GO:0005576">
    <property type="term" value="C:extracellular region"/>
    <property type="evidence" value="ECO:0007669"/>
    <property type="project" value="UniProtKB-SubCell"/>
</dbReference>
<keyword evidence="8 13" id="KW-0106">Calcium</keyword>
<dbReference type="InterPro" id="IPR012334">
    <property type="entry name" value="Pectin_lyas_fold"/>
</dbReference>
<dbReference type="PANTHER" id="PTHR33407">
    <property type="entry name" value="PECTATE LYASE F-RELATED"/>
    <property type="match status" value="1"/>
</dbReference>
<evidence type="ECO:0000256" key="1">
    <source>
        <dbReference type="ARBA" id="ARBA00000695"/>
    </source>
</evidence>
<protein>
    <recommendedName>
        <fullName evidence="5 13">Pectate lyase</fullName>
        <ecNumber evidence="5 13">4.2.2.2</ecNumber>
    </recommendedName>
</protein>
<dbReference type="GO" id="GO:0030570">
    <property type="term" value="F:pectate lyase activity"/>
    <property type="evidence" value="ECO:0007669"/>
    <property type="project" value="UniProtKB-UniRule"/>
</dbReference>
<dbReference type="GO" id="GO:0045490">
    <property type="term" value="P:pectin catabolic process"/>
    <property type="evidence" value="ECO:0007669"/>
    <property type="project" value="TreeGrafter"/>
</dbReference>
<evidence type="ECO:0000256" key="13">
    <source>
        <dbReference type="RuleBase" id="RU367009"/>
    </source>
</evidence>
<feature type="signal peptide" evidence="13">
    <location>
        <begin position="1"/>
        <end position="20"/>
    </location>
</feature>
<dbReference type="InterPro" id="IPR004898">
    <property type="entry name" value="Pectate_lyase_PlyH/PlyE-like"/>
</dbReference>
<dbReference type="SUPFAM" id="SSF51126">
    <property type="entry name" value="Pectin lyase-like"/>
    <property type="match status" value="1"/>
</dbReference>
<comment type="subcellular location">
    <subcellularLocation>
        <location evidence="3 13">Secreted</location>
    </subcellularLocation>
</comment>
<keyword evidence="10" id="KW-0119">Carbohydrate metabolism</keyword>
<evidence type="ECO:0000256" key="11">
    <source>
        <dbReference type="ARBA" id="ARBA00023326"/>
    </source>
</evidence>
<dbReference type="InterPro" id="IPR011050">
    <property type="entry name" value="Pectin_lyase_fold/virulence"/>
</dbReference>
<evidence type="ECO:0000256" key="12">
    <source>
        <dbReference type="ARBA" id="ARBA00025679"/>
    </source>
</evidence>
<dbReference type="OrthoDB" id="441042at2759"/>
<reference evidence="14" key="1">
    <citation type="submission" date="2017-09" db="EMBL/GenBank/DDBJ databases">
        <title>Polyketide synthases of a Diaporthe helianthi virulent isolate.</title>
        <authorList>
            <person name="Baroncelli R."/>
        </authorList>
    </citation>
    <scope>NUCLEOTIDE SEQUENCE [LARGE SCALE GENOMIC DNA]</scope>
    <source>
        <strain evidence="14">7/96</strain>
    </source>
</reference>
<accession>A0A2P5HSK6</accession>